<evidence type="ECO:0000313" key="3">
    <source>
        <dbReference type="Proteomes" id="UP001381693"/>
    </source>
</evidence>
<reference evidence="2 3" key="1">
    <citation type="submission" date="2023-11" db="EMBL/GenBank/DDBJ databases">
        <title>Halocaridina rubra genome assembly.</title>
        <authorList>
            <person name="Smith C."/>
        </authorList>
    </citation>
    <scope>NUCLEOTIDE SEQUENCE [LARGE SCALE GENOMIC DNA]</scope>
    <source>
        <strain evidence="2">EP-1</strain>
        <tissue evidence="2">Whole</tissue>
    </source>
</reference>
<feature type="compositionally biased region" description="Low complexity" evidence="1">
    <location>
        <begin position="39"/>
        <end position="48"/>
    </location>
</feature>
<accession>A0AAN9A2D7</accession>
<keyword evidence="3" id="KW-1185">Reference proteome</keyword>
<dbReference type="AlphaFoldDB" id="A0AAN9A2D7"/>
<gene>
    <name evidence="2" type="ORF">SK128_010112</name>
</gene>
<organism evidence="2 3">
    <name type="scientific">Halocaridina rubra</name>
    <name type="common">Hawaiian red shrimp</name>
    <dbReference type="NCBI Taxonomy" id="373956"/>
    <lineage>
        <taxon>Eukaryota</taxon>
        <taxon>Metazoa</taxon>
        <taxon>Ecdysozoa</taxon>
        <taxon>Arthropoda</taxon>
        <taxon>Crustacea</taxon>
        <taxon>Multicrustacea</taxon>
        <taxon>Malacostraca</taxon>
        <taxon>Eumalacostraca</taxon>
        <taxon>Eucarida</taxon>
        <taxon>Decapoda</taxon>
        <taxon>Pleocyemata</taxon>
        <taxon>Caridea</taxon>
        <taxon>Atyoidea</taxon>
        <taxon>Atyidae</taxon>
        <taxon>Halocaridina</taxon>
    </lineage>
</organism>
<sequence length="105" mass="11700">MPQFQPVFVYLHSNRETDISVCVVVVVVFFWAKKNITTGGSAAGSSSSPRRSQHKCRSQTASPRVDSKKILRHLVTPPVGHRASSFDELLHLHTQTPKCSVERES</sequence>
<dbReference type="Proteomes" id="UP001381693">
    <property type="component" value="Unassembled WGS sequence"/>
</dbReference>
<feature type="region of interest" description="Disordered" evidence="1">
    <location>
        <begin position="37"/>
        <end position="64"/>
    </location>
</feature>
<proteinExistence type="predicted"/>
<protein>
    <submittedName>
        <fullName evidence="2">Uncharacterized protein</fullName>
    </submittedName>
</protein>
<name>A0AAN9A2D7_HALRR</name>
<evidence type="ECO:0000313" key="2">
    <source>
        <dbReference type="EMBL" id="KAK7072578.1"/>
    </source>
</evidence>
<comment type="caution">
    <text evidence="2">The sequence shown here is derived from an EMBL/GenBank/DDBJ whole genome shotgun (WGS) entry which is preliminary data.</text>
</comment>
<dbReference type="EMBL" id="JAXCGZ010013419">
    <property type="protein sequence ID" value="KAK7072578.1"/>
    <property type="molecule type" value="Genomic_DNA"/>
</dbReference>
<evidence type="ECO:0000256" key="1">
    <source>
        <dbReference type="SAM" id="MobiDB-lite"/>
    </source>
</evidence>